<dbReference type="PANTHER" id="PTHR33164:SF43">
    <property type="entry name" value="HTH-TYPE TRANSCRIPTIONAL REPRESSOR YETL"/>
    <property type="match status" value="1"/>
</dbReference>
<evidence type="ECO:0000259" key="2">
    <source>
        <dbReference type="PROSITE" id="PS50995"/>
    </source>
</evidence>
<protein>
    <submittedName>
        <fullName evidence="3">MarR family transcriptional regulator</fullName>
    </submittedName>
</protein>
<feature type="region of interest" description="Disordered" evidence="1">
    <location>
        <begin position="154"/>
        <end position="213"/>
    </location>
</feature>
<dbReference type="InterPro" id="IPR039422">
    <property type="entry name" value="MarR/SlyA-like"/>
</dbReference>
<sequence length="213" mass="23232">MSMVEAQPDGPNRAATGMLLVAVSARLTRLYGRVLGQLDIPLTFRQHRTLMRVHQGHRSMAALAAFGNLTLPTVSESVDALVRRGLMRRAENPDDRRSTLLELTPLGETANEAAQASLTRVADDLLADVPEDVRVLLHGALESVYASATTHFLADRSADPTPPRRRPAEGRRATTGRPHGVAPHVQPEPGRLDPEPLHSTSQPDNQGTREDDR</sequence>
<dbReference type="PROSITE" id="PS50995">
    <property type="entry name" value="HTH_MARR_2"/>
    <property type="match status" value="1"/>
</dbReference>
<evidence type="ECO:0000313" key="3">
    <source>
        <dbReference type="EMBL" id="NEK59112.1"/>
    </source>
</evidence>
<reference evidence="3 4" key="1">
    <citation type="submission" date="2020-02" db="EMBL/GenBank/DDBJ databases">
        <title>Geodermatophilus sabuli CPCC 205279 I12A-02694.</title>
        <authorList>
            <person name="Jiang Z."/>
        </authorList>
    </citation>
    <scope>NUCLEOTIDE SEQUENCE [LARGE SCALE GENOMIC DNA]</scope>
    <source>
        <strain evidence="3 4">I12A-02694</strain>
    </source>
</reference>
<keyword evidence="4" id="KW-1185">Reference proteome</keyword>
<dbReference type="EMBL" id="JAAGWF010000015">
    <property type="protein sequence ID" value="NEK59112.1"/>
    <property type="molecule type" value="Genomic_DNA"/>
</dbReference>
<organism evidence="3 4">
    <name type="scientific">Geodermatophilus sabuli</name>
    <dbReference type="NCBI Taxonomy" id="1564158"/>
    <lineage>
        <taxon>Bacteria</taxon>
        <taxon>Bacillati</taxon>
        <taxon>Actinomycetota</taxon>
        <taxon>Actinomycetes</taxon>
        <taxon>Geodermatophilales</taxon>
        <taxon>Geodermatophilaceae</taxon>
        <taxon>Geodermatophilus</taxon>
    </lineage>
</organism>
<dbReference type="SUPFAM" id="SSF46785">
    <property type="entry name" value="Winged helix' DNA-binding domain"/>
    <property type="match status" value="1"/>
</dbReference>
<accession>A0A7K3W2V9</accession>
<proteinExistence type="predicted"/>
<gene>
    <name evidence="3" type="ORF">GCU56_14695</name>
</gene>
<dbReference type="AlphaFoldDB" id="A0A7K3W2V9"/>
<dbReference type="PANTHER" id="PTHR33164">
    <property type="entry name" value="TRANSCRIPTIONAL REGULATOR, MARR FAMILY"/>
    <property type="match status" value="1"/>
</dbReference>
<dbReference type="Gene3D" id="1.10.10.10">
    <property type="entry name" value="Winged helix-like DNA-binding domain superfamily/Winged helix DNA-binding domain"/>
    <property type="match status" value="1"/>
</dbReference>
<name>A0A7K3W2V9_9ACTN</name>
<dbReference type="Pfam" id="PF12802">
    <property type="entry name" value="MarR_2"/>
    <property type="match status" value="1"/>
</dbReference>
<feature type="domain" description="HTH marR-type" evidence="2">
    <location>
        <begin position="13"/>
        <end position="146"/>
    </location>
</feature>
<evidence type="ECO:0000313" key="4">
    <source>
        <dbReference type="Proteomes" id="UP000470246"/>
    </source>
</evidence>
<dbReference type="InterPro" id="IPR036390">
    <property type="entry name" value="WH_DNA-bd_sf"/>
</dbReference>
<dbReference type="SMART" id="SM00347">
    <property type="entry name" value="HTH_MARR"/>
    <property type="match status" value="1"/>
</dbReference>
<dbReference type="InterPro" id="IPR000835">
    <property type="entry name" value="HTH_MarR-typ"/>
</dbReference>
<dbReference type="GO" id="GO:0006950">
    <property type="term" value="P:response to stress"/>
    <property type="evidence" value="ECO:0007669"/>
    <property type="project" value="TreeGrafter"/>
</dbReference>
<dbReference type="GO" id="GO:0003700">
    <property type="term" value="F:DNA-binding transcription factor activity"/>
    <property type="evidence" value="ECO:0007669"/>
    <property type="project" value="InterPro"/>
</dbReference>
<dbReference type="Proteomes" id="UP000470246">
    <property type="component" value="Unassembled WGS sequence"/>
</dbReference>
<comment type="caution">
    <text evidence="3">The sequence shown here is derived from an EMBL/GenBank/DDBJ whole genome shotgun (WGS) entry which is preliminary data.</text>
</comment>
<dbReference type="InterPro" id="IPR036388">
    <property type="entry name" value="WH-like_DNA-bd_sf"/>
</dbReference>
<evidence type="ECO:0000256" key="1">
    <source>
        <dbReference type="SAM" id="MobiDB-lite"/>
    </source>
</evidence>